<proteinExistence type="inferred from homology"/>
<comment type="caution">
    <text evidence="6">The sequence shown here is derived from an EMBL/GenBank/DDBJ whole genome shotgun (WGS) entry which is preliminary data.</text>
</comment>
<dbReference type="PANTHER" id="PTHR36710">
    <property type="entry name" value="PECTINESTERASE INHIBITOR-LIKE"/>
    <property type="match status" value="1"/>
</dbReference>
<reference evidence="6 7" key="1">
    <citation type="journal article" date="2023" name="G3 (Bethesda)">
        <title>A haplotype-resolved chromosome-scale genome for Quercus rubra L. provides insights into the genetics of adaptive traits for red oak species.</title>
        <authorList>
            <person name="Kapoor B."/>
            <person name="Jenkins J."/>
            <person name="Schmutz J."/>
            <person name="Zhebentyayeva T."/>
            <person name="Kuelheim C."/>
            <person name="Coggeshall M."/>
            <person name="Heim C."/>
            <person name="Lasky J.R."/>
            <person name="Leites L."/>
            <person name="Islam-Faridi N."/>
            <person name="Romero-Severson J."/>
            <person name="DeLeo V.L."/>
            <person name="Lucas S.M."/>
            <person name="Lazic D."/>
            <person name="Gailing O."/>
            <person name="Carlson J."/>
            <person name="Staton M."/>
        </authorList>
    </citation>
    <scope>NUCLEOTIDE SEQUENCE [LARGE SCALE GENOMIC DNA]</scope>
    <source>
        <strain evidence="6">Pseudo-F2</strain>
    </source>
</reference>
<feature type="signal peptide" evidence="4">
    <location>
        <begin position="1"/>
        <end position="26"/>
    </location>
</feature>
<dbReference type="GO" id="GO:0046910">
    <property type="term" value="F:pectinesterase inhibitor activity"/>
    <property type="evidence" value="ECO:0007669"/>
    <property type="project" value="InterPro"/>
</dbReference>
<dbReference type="Pfam" id="PF04043">
    <property type="entry name" value="PMEI"/>
    <property type="match status" value="1"/>
</dbReference>
<keyword evidence="2" id="KW-1015">Disulfide bond</keyword>
<dbReference type="InterPro" id="IPR035513">
    <property type="entry name" value="Invertase/methylesterase_inhib"/>
</dbReference>
<accession>A0AAN7EN85</accession>
<dbReference type="CDD" id="cd15797">
    <property type="entry name" value="PMEI"/>
    <property type="match status" value="1"/>
</dbReference>
<dbReference type="SUPFAM" id="SSF101148">
    <property type="entry name" value="Plant invertase/pectin methylesterase inhibitor"/>
    <property type="match status" value="1"/>
</dbReference>
<dbReference type="NCBIfam" id="TIGR01614">
    <property type="entry name" value="PME_inhib"/>
    <property type="match status" value="1"/>
</dbReference>
<dbReference type="EMBL" id="JAXUIC010000008">
    <property type="protein sequence ID" value="KAK4575505.1"/>
    <property type="molecule type" value="Genomic_DNA"/>
</dbReference>
<dbReference type="SMART" id="SM00856">
    <property type="entry name" value="PMEI"/>
    <property type="match status" value="1"/>
</dbReference>
<sequence length="186" mass="20993">MASPNHSMLFLCFSFLPFLFFHSCSALPFNPHDAFSLVDQICGQTKDVKFCQSTFNSNPRATTANLKTLCFIILKISYANATDNEAYIAELLNNTKDRAVKQGLHHCTINYLGSVIALEESFYDLNDSYYKGVQKKSRIAYQNSRDCEHALIKGPAHQSPSMSRNNELIQLTEIINIIIVMLPKSM</sequence>
<evidence type="ECO:0000256" key="1">
    <source>
        <dbReference type="ARBA" id="ARBA00022729"/>
    </source>
</evidence>
<keyword evidence="7" id="KW-1185">Reference proteome</keyword>
<feature type="chain" id="PRO_5043027186" description="Pectinesterase inhibitor domain-containing protein" evidence="4">
    <location>
        <begin position="27"/>
        <end position="186"/>
    </location>
</feature>
<dbReference type="AlphaFoldDB" id="A0AAN7EN85"/>
<dbReference type="Gene3D" id="1.20.140.40">
    <property type="entry name" value="Invertase/pectin methylesterase inhibitor family protein"/>
    <property type="match status" value="1"/>
</dbReference>
<evidence type="ECO:0000313" key="6">
    <source>
        <dbReference type="EMBL" id="KAK4575505.1"/>
    </source>
</evidence>
<keyword evidence="1 4" id="KW-0732">Signal</keyword>
<evidence type="ECO:0000256" key="3">
    <source>
        <dbReference type="ARBA" id="ARBA00038471"/>
    </source>
</evidence>
<evidence type="ECO:0000313" key="7">
    <source>
        <dbReference type="Proteomes" id="UP001324115"/>
    </source>
</evidence>
<dbReference type="InterPro" id="IPR052421">
    <property type="entry name" value="PCW_Enzyme_Inhibitor"/>
</dbReference>
<dbReference type="PANTHER" id="PTHR36710:SF18">
    <property type="entry name" value="PECTINESTERASE INHIBITOR 5-RELATED"/>
    <property type="match status" value="1"/>
</dbReference>
<evidence type="ECO:0000256" key="2">
    <source>
        <dbReference type="ARBA" id="ARBA00023157"/>
    </source>
</evidence>
<comment type="similarity">
    <text evidence="3">Belongs to the PMEI family.</text>
</comment>
<feature type="domain" description="Pectinesterase inhibitor" evidence="5">
    <location>
        <begin position="33"/>
        <end position="181"/>
    </location>
</feature>
<organism evidence="6 7">
    <name type="scientific">Quercus rubra</name>
    <name type="common">Northern red oak</name>
    <name type="synonym">Quercus borealis</name>
    <dbReference type="NCBI Taxonomy" id="3512"/>
    <lineage>
        <taxon>Eukaryota</taxon>
        <taxon>Viridiplantae</taxon>
        <taxon>Streptophyta</taxon>
        <taxon>Embryophyta</taxon>
        <taxon>Tracheophyta</taxon>
        <taxon>Spermatophyta</taxon>
        <taxon>Magnoliopsida</taxon>
        <taxon>eudicotyledons</taxon>
        <taxon>Gunneridae</taxon>
        <taxon>Pentapetalae</taxon>
        <taxon>rosids</taxon>
        <taxon>fabids</taxon>
        <taxon>Fagales</taxon>
        <taxon>Fagaceae</taxon>
        <taxon>Quercus</taxon>
    </lineage>
</organism>
<dbReference type="Proteomes" id="UP001324115">
    <property type="component" value="Unassembled WGS sequence"/>
</dbReference>
<protein>
    <recommendedName>
        <fullName evidence="5">Pectinesterase inhibitor domain-containing protein</fullName>
    </recommendedName>
</protein>
<name>A0AAN7EN85_QUERU</name>
<dbReference type="InterPro" id="IPR034086">
    <property type="entry name" value="PMEI_plant"/>
</dbReference>
<evidence type="ECO:0000256" key="4">
    <source>
        <dbReference type="SAM" id="SignalP"/>
    </source>
</evidence>
<evidence type="ECO:0000259" key="5">
    <source>
        <dbReference type="SMART" id="SM00856"/>
    </source>
</evidence>
<gene>
    <name evidence="6" type="ORF">RGQ29_026457</name>
</gene>
<dbReference type="InterPro" id="IPR006501">
    <property type="entry name" value="Pectinesterase_inhib_dom"/>
</dbReference>